<sequence>MAACADLSKSPTPNGTPSAEAGCEAVDPSHACSVLRQLRAMYEEAQLMDIVVEVDHGKTFSCHRNVLAAISPYFRNNKFLRE</sequence>
<protein>
    <recommendedName>
        <fullName evidence="4">BTB domain-containing protein</fullName>
    </recommendedName>
</protein>
<evidence type="ECO:0000256" key="1">
    <source>
        <dbReference type="ARBA" id="ARBA00022441"/>
    </source>
</evidence>
<dbReference type="InterPro" id="IPR011333">
    <property type="entry name" value="SKP1/BTB/POZ_sf"/>
</dbReference>
<dbReference type="PROSITE" id="PS50097">
    <property type="entry name" value="BTB"/>
    <property type="match status" value="1"/>
</dbReference>
<feature type="region of interest" description="Disordered" evidence="3">
    <location>
        <begin position="1"/>
        <end position="24"/>
    </location>
</feature>
<dbReference type="SUPFAM" id="SSF54695">
    <property type="entry name" value="POZ domain"/>
    <property type="match status" value="1"/>
</dbReference>
<keyword evidence="1" id="KW-0880">Kelch repeat</keyword>
<dbReference type="AlphaFoldDB" id="A0A8D2AUY3"/>
<evidence type="ECO:0000313" key="5">
    <source>
        <dbReference type="Ensembl" id="ENSSVLP00005006875.1"/>
    </source>
</evidence>
<dbReference type="InterPro" id="IPR000210">
    <property type="entry name" value="BTB/POZ_dom"/>
</dbReference>
<keyword evidence="2" id="KW-0677">Repeat</keyword>
<reference evidence="5" key="1">
    <citation type="submission" date="2025-08" db="UniProtKB">
        <authorList>
            <consortium name="Ensembl"/>
        </authorList>
    </citation>
    <scope>IDENTIFICATION</scope>
</reference>
<evidence type="ECO:0000256" key="3">
    <source>
        <dbReference type="SAM" id="MobiDB-lite"/>
    </source>
</evidence>
<evidence type="ECO:0000313" key="6">
    <source>
        <dbReference type="Proteomes" id="UP000694564"/>
    </source>
</evidence>
<dbReference type="GeneTree" id="ENSGT00940000158653"/>
<dbReference type="PANTHER" id="PTHR45632:SF3">
    <property type="entry name" value="KELCH-LIKE PROTEIN 32"/>
    <property type="match status" value="1"/>
</dbReference>
<organism evidence="5 6">
    <name type="scientific">Sciurus vulgaris</name>
    <name type="common">Eurasian red squirrel</name>
    <dbReference type="NCBI Taxonomy" id="55149"/>
    <lineage>
        <taxon>Eukaryota</taxon>
        <taxon>Metazoa</taxon>
        <taxon>Chordata</taxon>
        <taxon>Craniata</taxon>
        <taxon>Vertebrata</taxon>
        <taxon>Euteleostomi</taxon>
        <taxon>Mammalia</taxon>
        <taxon>Eutheria</taxon>
        <taxon>Euarchontoglires</taxon>
        <taxon>Glires</taxon>
        <taxon>Rodentia</taxon>
        <taxon>Sciuromorpha</taxon>
        <taxon>Sciuridae</taxon>
        <taxon>Sciurinae</taxon>
        <taxon>Sciurini</taxon>
        <taxon>Sciurus</taxon>
    </lineage>
</organism>
<feature type="domain" description="BTB" evidence="4">
    <location>
        <begin position="48"/>
        <end position="75"/>
    </location>
</feature>
<evidence type="ECO:0000259" key="4">
    <source>
        <dbReference type="PROSITE" id="PS50097"/>
    </source>
</evidence>
<reference evidence="5" key="2">
    <citation type="submission" date="2025-09" db="UniProtKB">
        <authorList>
            <consortium name="Ensembl"/>
        </authorList>
    </citation>
    <scope>IDENTIFICATION</scope>
</reference>
<accession>A0A8D2AUY3</accession>
<dbReference type="Pfam" id="PF00651">
    <property type="entry name" value="BTB"/>
    <property type="match status" value="1"/>
</dbReference>
<dbReference type="Gene3D" id="3.30.710.10">
    <property type="entry name" value="Potassium Channel Kv1.1, Chain A"/>
    <property type="match status" value="1"/>
</dbReference>
<dbReference type="Ensembl" id="ENSSVLT00005007653.1">
    <property type="protein sequence ID" value="ENSSVLP00005006875.1"/>
    <property type="gene ID" value="ENSSVLG00005005608.1"/>
</dbReference>
<evidence type="ECO:0000256" key="2">
    <source>
        <dbReference type="ARBA" id="ARBA00022737"/>
    </source>
</evidence>
<dbReference type="OrthoDB" id="45365at2759"/>
<keyword evidence="6" id="KW-1185">Reference proteome</keyword>
<dbReference type="PANTHER" id="PTHR45632">
    <property type="entry name" value="LD33804P"/>
    <property type="match status" value="1"/>
</dbReference>
<name>A0A8D2AUY3_SCIVU</name>
<proteinExistence type="predicted"/>
<dbReference type="Proteomes" id="UP000694564">
    <property type="component" value="Chromosome 5"/>
</dbReference>